<accession>A0A830H769</accession>
<reference evidence="2" key="2">
    <citation type="submission" date="2020-09" db="EMBL/GenBank/DDBJ databases">
        <authorList>
            <person name="Sun Q."/>
            <person name="Ohkuma M."/>
        </authorList>
    </citation>
    <scope>NUCLEOTIDE SEQUENCE</scope>
    <source>
        <strain evidence="2">JCM 31740</strain>
    </source>
</reference>
<comment type="caution">
    <text evidence="2">The sequence shown here is derived from an EMBL/GenBank/DDBJ whole genome shotgun (WGS) entry which is preliminary data.</text>
</comment>
<keyword evidence="1" id="KW-0472">Membrane</keyword>
<evidence type="ECO:0000313" key="3">
    <source>
        <dbReference type="Proteomes" id="UP000616143"/>
    </source>
</evidence>
<keyword evidence="1" id="KW-0812">Transmembrane</keyword>
<keyword evidence="1" id="KW-1133">Transmembrane helix</keyword>
<dbReference type="AlphaFoldDB" id="A0A830H769"/>
<organism evidence="2 3">
    <name type="scientific">Sulfodiicoccus acidiphilus</name>
    <dbReference type="NCBI Taxonomy" id="1670455"/>
    <lineage>
        <taxon>Archaea</taxon>
        <taxon>Thermoproteota</taxon>
        <taxon>Thermoprotei</taxon>
        <taxon>Sulfolobales</taxon>
        <taxon>Sulfolobaceae</taxon>
        <taxon>Sulfodiicoccus</taxon>
    </lineage>
</organism>
<evidence type="ECO:0000256" key="1">
    <source>
        <dbReference type="SAM" id="Phobius"/>
    </source>
</evidence>
<name>A0A830H769_9CREN</name>
<dbReference type="GeneID" id="38667794"/>
<feature type="transmembrane region" description="Helical" evidence="1">
    <location>
        <begin position="7"/>
        <end position="31"/>
    </location>
</feature>
<dbReference type="OrthoDB" id="41382at2157"/>
<proteinExistence type="predicted"/>
<dbReference type="RefSeq" id="WP_126451183.1">
    <property type="nucleotide sequence ID" value="NZ_AP018553.1"/>
</dbReference>
<dbReference type="Proteomes" id="UP000616143">
    <property type="component" value="Unassembled WGS sequence"/>
</dbReference>
<sequence length="84" mass="9466">MKRGTRVGILVEGSTFFLCVFRGFFLEAFFIGVSKADVLSKLEESGVTKEISYSNFGLGREYSGELIERCVRIAEGLKEKLKNY</sequence>
<gene>
    <name evidence="2" type="ORF">GCM10007116_20180</name>
</gene>
<evidence type="ECO:0000313" key="2">
    <source>
        <dbReference type="EMBL" id="GGU03202.1"/>
    </source>
</evidence>
<dbReference type="EMBL" id="BMQS01000025">
    <property type="protein sequence ID" value="GGU03202.1"/>
    <property type="molecule type" value="Genomic_DNA"/>
</dbReference>
<protein>
    <submittedName>
        <fullName evidence="2">Uncharacterized protein</fullName>
    </submittedName>
</protein>
<reference evidence="2" key="1">
    <citation type="journal article" date="2014" name="Int. J. Syst. Evol. Microbiol.">
        <title>Complete genome sequence of Corynebacterium casei LMG S-19264T (=DSM 44701T), isolated from a smear-ripened cheese.</title>
        <authorList>
            <consortium name="US DOE Joint Genome Institute (JGI-PGF)"/>
            <person name="Walter F."/>
            <person name="Albersmeier A."/>
            <person name="Kalinowski J."/>
            <person name="Ruckert C."/>
        </authorList>
    </citation>
    <scope>NUCLEOTIDE SEQUENCE</scope>
    <source>
        <strain evidence="2">JCM 31740</strain>
    </source>
</reference>